<evidence type="ECO:0000313" key="3">
    <source>
        <dbReference type="Proteomes" id="UP000824230"/>
    </source>
</evidence>
<dbReference type="InterPro" id="IPR013976">
    <property type="entry name" value="HDOD"/>
</dbReference>
<name>A0A9D1VPH4_9FIRM</name>
<dbReference type="Proteomes" id="UP000824230">
    <property type="component" value="Unassembled WGS sequence"/>
</dbReference>
<dbReference type="SUPFAM" id="SSF109604">
    <property type="entry name" value="HD-domain/PDEase-like"/>
    <property type="match status" value="1"/>
</dbReference>
<feature type="domain" description="HDOD" evidence="1">
    <location>
        <begin position="29"/>
        <end position="68"/>
    </location>
</feature>
<dbReference type="CDD" id="cd00077">
    <property type="entry name" value="HDc"/>
    <property type="match status" value="1"/>
</dbReference>
<dbReference type="Gene3D" id="1.10.3210.10">
    <property type="entry name" value="Hypothetical protein af1432"/>
    <property type="match status" value="1"/>
</dbReference>
<proteinExistence type="predicted"/>
<gene>
    <name evidence="2" type="ORF">H9738_13260</name>
</gene>
<dbReference type="AlphaFoldDB" id="A0A9D1VPH4"/>
<comment type="caution">
    <text evidence="2">The sequence shown here is derived from an EMBL/GenBank/DDBJ whole genome shotgun (WGS) entry which is preliminary data.</text>
</comment>
<dbReference type="EMBL" id="DXFG01000303">
    <property type="protein sequence ID" value="HIX38813.1"/>
    <property type="molecule type" value="Genomic_DNA"/>
</dbReference>
<evidence type="ECO:0000313" key="2">
    <source>
        <dbReference type="EMBL" id="HIX38813.1"/>
    </source>
</evidence>
<dbReference type="InterPro" id="IPR003607">
    <property type="entry name" value="HD/PDEase_dom"/>
</dbReference>
<evidence type="ECO:0000259" key="1">
    <source>
        <dbReference type="Pfam" id="PF08668"/>
    </source>
</evidence>
<reference evidence="2" key="1">
    <citation type="journal article" date="2021" name="PeerJ">
        <title>Extensive microbial diversity within the chicken gut microbiome revealed by metagenomics and culture.</title>
        <authorList>
            <person name="Gilroy R."/>
            <person name="Ravi A."/>
            <person name="Getino M."/>
            <person name="Pursley I."/>
            <person name="Horton D.L."/>
            <person name="Alikhan N.F."/>
            <person name="Baker D."/>
            <person name="Gharbi K."/>
            <person name="Hall N."/>
            <person name="Watson M."/>
            <person name="Adriaenssens E.M."/>
            <person name="Foster-Nyarko E."/>
            <person name="Jarju S."/>
            <person name="Secka A."/>
            <person name="Antonio M."/>
            <person name="Oren A."/>
            <person name="Chaudhuri R.R."/>
            <person name="La Ragione R."/>
            <person name="Hildebrand F."/>
            <person name="Pallen M.J."/>
        </authorList>
    </citation>
    <scope>NUCLEOTIDE SEQUENCE</scope>
    <source>
        <strain evidence="2">ChiHjej12B11-1927</strain>
    </source>
</reference>
<dbReference type="Pfam" id="PF08668">
    <property type="entry name" value="HDOD"/>
    <property type="match status" value="1"/>
</dbReference>
<accession>A0A9D1VPH4</accession>
<reference evidence="2" key="2">
    <citation type="submission" date="2021-04" db="EMBL/GenBank/DDBJ databases">
        <authorList>
            <person name="Gilroy R."/>
        </authorList>
    </citation>
    <scope>NUCLEOTIDE SEQUENCE</scope>
    <source>
        <strain evidence="2">ChiHjej12B11-1927</strain>
    </source>
</reference>
<protein>
    <submittedName>
        <fullName evidence="2">HDOD domain-containing protein</fullName>
    </submittedName>
</protein>
<sequence length="100" mass="11203">MDSKKSTGIIPSAEEAERLLEDAGKRNPGLWIKHSRTAGCCARKIAEKCPGMEADKAYVMGLLHDIGRREGIMDMKHIICGYRFMKSKGYVDIYNVVNLN</sequence>
<organism evidence="2 3">
    <name type="scientific">Candidatus Blautia pullistercoris</name>
    <dbReference type="NCBI Taxonomy" id="2838499"/>
    <lineage>
        <taxon>Bacteria</taxon>
        <taxon>Bacillati</taxon>
        <taxon>Bacillota</taxon>
        <taxon>Clostridia</taxon>
        <taxon>Lachnospirales</taxon>
        <taxon>Lachnospiraceae</taxon>
        <taxon>Blautia</taxon>
    </lineage>
</organism>